<organism evidence="1 2">
    <name type="scientific">Desulfovibrio litoralis DSM 11393</name>
    <dbReference type="NCBI Taxonomy" id="1121455"/>
    <lineage>
        <taxon>Bacteria</taxon>
        <taxon>Pseudomonadati</taxon>
        <taxon>Thermodesulfobacteriota</taxon>
        <taxon>Desulfovibrionia</taxon>
        <taxon>Desulfovibrionales</taxon>
        <taxon>Desulfovibrionaceae</taxon>
        <taxon>Desulfovibrio</taxon>
    </lineage>
</organism>
<dbReference type="AlphaFoldDB" id="A0A1M7T822"/>
<sequence>MNIKVVTAKQAHLSFIAENMREADVLELKAFSGHTPIEALDLSLNRSLLSWVCLVDNKPAFIWGVAPSGSILSKAGIPWLLGTPDIYKARFSLLKESRTYVGLMKSTFETLENYVHSKNKFSIRWLRWSGFKIEKEAKPWGIDKNELFYRFYS</sequence>
<dbReference type="OrthoDB" id="5455258at2"/>
<dbReference type="STRING" id="1121455.SAMN02745728_01703"/>
<accession>A0A1M7T822</accession>
<gene>
    <name evidence="1" type="ORF">SAMN02745728_01703</name>
</gene>
<name>A0A1M7T822_9BACT</name>
<proteinExistence type="predicted"/>
<dbReference type="EMBL" id="FRDI01000008">
    <property type="protein sequence ID" value="SHN66869.1"/>
    <property type="molecule type" value="Genomic_DNA"/>
</dbReference>
<evidence type="ECO:0000313" key="1">
    <source>
        <dbReference type="EMBL" id="SHN66869.1"/>
    </source>
</evidence>
<keyword evidence="2" id="KW-1185">Reference proteome</keyword>
<dbReference type="Proteomes" id="UP000186469">
    <property type="component" value="Unassembled WGS sequence"/>
</dbReference>
<protein>
    <recommendedName>
        <fullName evidence="3">N-acetyltransferase domain-containing protein</fullName>
    </recommendedName>
</protein>
<reference evidence="1 2" key="1">
    <citation type="submission" date="2016-12" db="EMBL/GenBank/DDBJ databases">
        <authorList>
            <person name="Song W.-J."/>
            <person name="Kurnit D.M."/>
        </authorList>
    </citation>
    <scope>NUCLEOTIDE SEQUENCE [LARGE SCALE GENOMIC DNA]</scope>
    <source>
        <strain evidence="1 2">DSM 11393</strain>
    </source>
</reference>
<evidence type="ECO:0008006" key="3">
    <source>
        <dbReference type="Google" id="ProtNLM"/>
    </source>
</evidence>
<evidence type="ECO:0000313" key="2">
    <source>
        <dbReference type="Proteomes" id="UP000186469"/>
    </source>
</evidence>
<dbReference type="RefSeq" id="WP_072697395.1">
    <property type="nucleotide sequence ID" value="NZ_FRDI01000008.1"/>
</dbReference>